<dbReference type="Proteomes" id="UP000234190">
    <property type="component" value="Unassembled WGS sequence"/>
</dbReference>
<dbReference type="AlphaFoldDB" id="A0A2N4TZI5"/>
<dbReference type="Pfam" id="PF04239">
    <property type="entry name" value="DUF421"/>
    <property type="match status" value="1"/>
</dbReference>
<dbReference type="EMBL" id="PDNW01000025">
    <property type="protein sequence ID" value="PLC48176.1"/>
    <property type="molecule type" value="Genomic_DNA"/>
</dbReference>
<dbReference type="InterPro" id="IPR007353">
    <property type="entry name" value="DUF421"/>
</dbReference>
<sequence length="164" mass="18506">MDVEWSSLFELTIPPLEIIVRGSLVYWFIFLLLRMAGRRDLGSIGISSILLLVLMADAAQNAMAAEYKSVGEGMILIATLVFWSVLVDRISYFIPASRPLLAPDRICLIKDGVMQKRGMRKEHVTEDELMSELRLKGIDDIAKVRRAYIEEAGDISVLAYREKS</sequence>
<keyword evidence="10" id="KW-1185">Reference proteome</keyword>
<evidence type="ECO:0000256" key="6">
    <source>
        <dbReference type="ARBA" id="ARBA00023136"/>
    </source>
</evidence>
<organism evidence="9 10">
    <name type="scientific">Pollutimonas subterranea</name>
    <dbReference type="NCBI Taxonomy" id="2045210"/>
    <lineage>
        <taxon>Bacteria</taxon>
        <taxon>Pseudomonadati</taxon>
        <taxon>Pseudomonadota</taxon>
        <taxon>Betaproteobacteria</taxon>
        <taxon>Burkholderiales</taxon>
        <taxon>Alcaligenaceae</taxon>
        <taxon>Pollutimonas</taxon>
    </lineage>
</organism>
<comment type="caution">
    <text evidence="9">The sequence shown here is derived from an EMBL/GenBank/DDBJ whole genome shotgun (WGS) entry which is preliminary data.</text>
</comment>
<feature type="transmembrane region" description="Helical" evidence="7">
    <location>
        <begin position="12"/>
        <end position="32"/>
    </location>
</feature>
<dbReference type="InterPro" id="IPR023090">
    <property type="entry name" value="UPF0702_alpha/beta_dom_sf"/>
</dbReference>
<gene>
    <name evidence="9" type="ORF">CR159_19460</name>
</gene>
<dbReference type="OrthoDB" id="8617494at2"/>
<keyword evidence="6 7" id="KW-0472">Membrane</keyword>
<keyword evidence="5 7" id="KW-1133">Transmembrane helix</keyword>
<accession>A0A2N4TZI5</accession>
<name>A0A2N4TZI5_9BURK</name>
<evidence type="ECO:0000259" key="8">
    <source>
        <dbReference type="Pfam" id="PF04239"/>
    </source>
</evidence>
<comment type="subcellular location">
    <subcellularLocation>
        <location evidence="1">Cell membrane</location>
        <topology evidence="1">Multi-pass membrane protein</topology>
    </subcellularLocation>
</comment>
<dbReference type="GO" id="GO:0005886">
    <property type="term" value="C:plasma membrane"/>
    <property type="evidence" value="ECO:0007669"/>
    <property type="project" value="UniProtKB-SubCell"/>
</dbReference>
<evidence type="ECO:0000256" key="5">
    <source>
        <dbReference type="ARBA" id="ARBA00022989"/>
    </source>
</evidence>
<evidence type="ECO:0000256" key="2">
    <source>
        <dbReference type="ARBA" id="ARBA00006448"/>
    </source>
</evidence>
<dbReference type="PANTHER" id="PTHR34582">
    <property type="entry name" value="UPF0702 TRANSMEMBRANE PROTEIN YCAP"/>
    <property type="match status" value="1"/>
</dbReference>
<evidence type="ECO:0000256" key="3">
    <source>
        <dbReference type="ARBA" id="ARBA00022475"/>
    </source>
</evidence>
<evidence type="ECO:0000256" key="1">
    <source>
        <dbReference type="ARBA" id="ARBA00004651"/>
    </source>
</evidence>
<dbReference type="PANTHER" id="PTHR34582:SF6">
    <property type="entry name" value="UPF0702 TRANSMEMBRANE PROTEIN YCAP"/>
    <property type="match status" value="1"/>
</dbReference>
<keyword evidence="4 7" id="KW-0812">Transmembrane</keyword>
<dbReference type="RefSeq" id="WP_102075621.1">
    <property type="nucleotide sequence ID" value="NZ_PDNW01000025.1"/>
</dbReference>
<evidence type="ECO:0000256" key="4">
    <source>
        <dbReference type="ARBA" id="ARBA00022692"/>
    </source>
</evidence>
<evidence type="ECO:0000313" key="10">
    <source>
        <dbReference type="Proteomes" id="UP000234190"/>
    </source>
</evidence>
<comment type="similarity">
    <text evidence="2">Belongs to the UPF0702 family.</text>
</comment>
<feature type="transmembrane region" description="Helical" evidence="7">
    <location>
        <begin position="44"/>
        <end position="63"/>
    </location>
</feature>
<dbReference type="Gene3D" id="3.30.240.20">
    <property type="entry name" value="bsu07140 like domains"/>
    <property type="match status" value="1"/>
</dbReference>
<reference evidence="9 10" key="1">
    <citation type="submission" date="2017-10" db="EMBL/GenBank/DDBJ databases">
        <title>Two draft genome sequences of Pusillimonas sp. strains isolated from a nitrate- and radionuclide-contaminated groundwater in Russia.</title>
        <authorList>
            <person name="Grouzdev D.S."/>
            <person name="Tourova T.P."/>
            <person name="Goeva M.A."/>
            <person name="Babich T.L."/>
            <person name="Sokolova D.S."/>
            <person name="Abdullin R."/>
            <person name="Poltaraus A.B."/>
            <person name="Toshchakov S.V."/>
            <person name="Nazina T.N."/>
        </authorList>
    </citation>
    <scope>NUCLEOTIDE SEQUENCE [LARGE SCALE GENOMIC DNA]</scope>
    <source>
        <strain evidence="9 10">JR1/69-3-13</strain>
    </source>
</reference>
<evidence type="ECO:0000313" key="9">
    <source>
        <dbReference type="EMBL" id="PLC48176.1"/>
    </source>
</evidence>
<evidence type="ECO:0000256" key="7">
    <source>
        <dbReference type="SAM" id="Phobius"/>
    </source>
</evidence>
<feature type="transmembrane region" description="Helical" evidence="7">
    <location>
        <begin position="75"/>
        <end position="95"/>
    </location>
</feature>
<keyword evidence="3" id="KW-1003">Cell membrane</keyword>
<protein>
    <recommendedName>
        <fullName evidence="8">YetF C-terminal domain-containing protein</fullName>
    </recommendedName>
</protein>
<proteinExistence type="inferred from homology"/>
<feature type="domain" description="YetF C-terminal" evidence="8">
    <location>
        <begin position="100"/>
        <end position="162"/>
    </location>
</feature>